<name>A0A2N9XXP2_9NEIS</name>
<organism evidence="1 2">
    <name type="scientific">Snodgrassella alvi</name>
    <dbReference type="NCBI Taxonomy" id="1196083"/>
    <lineage>
        <taxon>Bacteria</taxon>
        <taxon>Pseudomonadati</taxon>
        <taxon>Pseudomonadota</taxon>
        <taxon>Betaproteobacteria</taxon>
        <taxon>Neisseriales</taxon>
        <taxon>Neisseriaceae</taxon>
        <taxon>Snodgrassella</taxon>
    </lineage>
</organism>
<evidence type="ECO:0000313" key="1">
    <source>
        <dbReference type="EMBL" id="PIT54754.1"/>
    </source>
</evidence>
<evidence type="ECO:0008006" key="3">
    <source>
        <dbReference type="Google" id="ProtNLM"/>
    </source>
</evidence>
<dbReference type="Pfam" id="PF11112">
    <property type="entry name" value="PyocinActivator"/>
    <property type="match status" value="1"/>
</dbReference>
<reference evidence="1 2" key="1">
    <citation type="journal article" date="2017" name="MBio">
        <title>Type VI secretion-mediated competition in the bee gut microbiome.</title>
        <authorList>
            <person name="Steele M.I."/>
            <person name="Kwong W.K."/>
            <person name="Powell J.E."/>
            <person name="Whiteley M."/>
            <person name="Moran N.A."/>
        </authorList>
    </citation>
    <scope>NUCLEOTIDE SEQUENCE [LARGE SCALE GENOMIC DNA]</scope>
    <source>
        <strain evidence="1 2">Nev3CBA3</strain>
    </source>
</reference>
<evidence type="ECO:0000313" key="2">
    <source>
        <dbReference type="Proteomes" id="UP000229434"/>
    </source>
</evidence>
<dbReference type="GO" id="GO:0006355">
    <property type="term" value="P:regulation of DNA-templated transcription"/>
    <property type="evidence" value="ECO:0007669"/>
    <property type="project" value="InterPro"/>
</dbReference>
<dbReference type="InterPro" id="IPR020518">
    <property type="entry name" value="Tscrpt_reg_PrtN"/>
</dbReference>
<proteinExistence type="predicted"/>
<sequence>MKKYDYKPAIPLNVVIEDWFPDLTFATAKKKAAKQQLPFPVFKIRPSNKAPYMVRILDLANTLKRTSDVAVEDWTSMHI</sequence>
<protein>
    <recommendedName>
        <fullName evidence="3">Pyocin activator protein PrtN</fullName>
    </recommendedName>
</protein>
<dbReference type="EMBL" id="MEIS01000110">
    <property type="protein sequence ID" value="PIT54754.1"/>
    <property type="molecule type" value="Genomic_DNA"/>
</dbReference>
<dbReference type="Proteomes" id="UP000229434">
    <property type="component" value="Unassembled WGS sequence"/>
</dbReference>
<dbReference type="AlphaFoldDB" id="A0A2N9XXP2"/>
<comment type="caution">
    <text evidence="1">The sequence shown here is derived from an EMBL/GenBank/DDBJ whole genome shotgun (WGS) entry which is preliminary data.</text>
</comment>
<gene>
    <name evidence="1" type="ORF">BHC49_07670</name>
</gene>
<accession>A0A2N9XXP2</accession>